<dbReference type="GO" id="GO:0003677">
    <property type="term" value="F:DNA binding"/>
    <property type="evidence" value="ECO:0007669"/>
    <property type="project" value="InterPro"/>
</dbReference>
<dbReference type="CDD" id="cd00093">
    <property type="entry name" value="HTH_XRE"/>
    <property type="match status" value="1"/>
</dbReference>
<proteinExistence type="predicted"/>
<name>A0A8S5NYF8_9CAUD</name>
<dbReference type="InterPro" id="IPR027417">
    <property type="entry name" value="P-loop_NTPase"/>
</dbReference>
<protein>
    <submittedName>
        <fullName evidence="2">Putative ATPase</fullName>
    </submittedName>
</protein>
<evidence type="ECO:0000259" key="1">
    <source>
        <dbReference type="PROSITE" id="PS50943"/>
    </source>
</evidence>
<dbReference type="SMART" id="SM00530">
    <property type="entry name" value="HTH_XRE"/>
    <property type="match status" value="1"/>
</dbReference>
<accession>A0A8S5NYF8</accession>
<dbReference type="InterPro" id="IPR001387">
    <property type="entry name" value="Cro/C1-type_HTH"/>
</dbReference>
<dbReference type="SUPFAM" id="SSF47413">
    <property type="entry name" value="lambda repressor-like DNA-binding domains"/>
    <property type="match status" value="1"/>
</dbReference>
<dbReference type="SUPFAM" id="SSF52540">
    <property type="entry name" value="P-loop containing nucleoside triphosphate hydrolases"/>
    <property type="match status" value="1"/>
</dbReference>
<dbReference type="GO" id="GO:0016887">
    <property type="term" value="F:ATP hydrolysis activity"/>
    <property type="evidence" value="ECO:0007669"/>
    <property type="project" value="InterPro"/>
</dbReference>
<dbReference type="InterPro" id="IPR052026">
    <property type="entry name" value="ExeA_AAA_ATPase_DNA-bind"/>
</dbReference>
<dbReference type="InterPro" id="IPR049945">
    <property type="entry name" value="AAA_22"/>
</dbReference>
<organism evidence="2">
    <name type="scientific">Siphoviridae sp. ctwhn18</name>
    <dbReference type="NCBI Taxonomy" id="2825733"/>
    <lineage>
        <taxon>Viruses</taxon>
        <taxon>Duplodnaviria</taxon>
        <taxon>Heunggongvirae</taxon>
        <taxon>Uroviricota</taxon>
        <taxon>Caudoviricetes</taxon>
    </lineage>
</organism>
<feature type="domain" description="HTH cro/C1-type" evidence="1">
    <location>
        <begin position="16"/>
        <end position="72"/>
    </location>
</feature>
<dbReference type="Pfam" id="PF01381">
    <property type="entry name" value="HTH_3"/>
    <property type="match status" value="1"/>
</dbReference>
<evidence type="ECO:0000313" key="2">
    <source>
        <dbReference type="EMBL" id="DAD99846.1"/>
    </source>
</evidence>
<reference evidence="2" key="1">
    <citation type="journal article" date="2021" name="Proc. Natl. Acad. Sci. U.S.A.">
        <title>A Catalog of Tens of Thousands of Viruses from Human Metagenomes Reveals Hidden Associations with Chronic Diseases.</title>
        <authorList>
            <person name="Tisza M.J."/>
            <person name="Buck C.B."/>
        </authorList>
    </citation>
    <scope>NUCLEOTIDE SEQUENCE</scope>
    <source>
        <strain evidence="2">Ctwhn18</strain>
    </source>
</reference>
<dbReference type="Pfam" id="PF13401">
    <property type="entry name" value="AAA_22"/>
    <property type="match status" value="1"/>
</dbReference>
<dbReference type="EMBL" id="BK015295">
    <property type="protein sequence ID" value="DAD99846.1"/>
    <property type="molecule type" value="Genomic_DNA"/>
</dbReference>
<dbReference type="Gene3D" id="1.10.260.40">
    <property type="entry name" value="lambda repressor-like DNA-binding domains"/>
    <property type="match status" value="1"/>
</dbReference>
<sequence>MISMYTPEQQELLEKVEDLKREKGISQNEVGKLLGISGTALSQIKSGKYPADPQRIFEAISNYFGVKEKTKLTYTEVKYAPTSISTNVYNIISICQVKGGLAVVGGDAGIGKTKAAQKFVEDHPTNSILITVNQCFSSIKSLLKIIAERIGIPTARSRDELWLAIVKKLSDGMILIFDEAQHLPLKCIEVLRSISDYFNDKGQTLGICFIGNLDTITGIGSKKAEFAQIANRTKQHRIFFASKIQRDDIKMLFPILEAEHKEAEIDFLYGIAKTPDALRGVINIFSNAYDNNNYSYEGLVAMAKFMASEGDWT</sequence>
<dbReference type="Gene3D" id="3.40.50.300">
    <property type="entry name" value="P-loop containing nucleotide triphosphate hydrolases"/>
    <property type="match status" value="1"/>
</dbReference>
<dbReference type="PANTHER" id="PTHR35894">
    <property type="entry name" value="GENERAL SECRETION PATHWAY PROTEIN A-RELATED"/>
    <property type="match status" value="1"/>
</dbReference>
<dbReference type="InterPro" id="IPR010982">
    <property type="entry name" value="Lambda_DNA-bd_dom_sf"/>
</dbReference>
<dbReference type="PROSITE" id="PS50943">
    <property type="entry name" value="HTH_CROC1"/>
    <property type="match status" value="1"/>
</dbReference>
<dbReference type="PANTHER" id="PTHR35894:SF5">
    <property type="entry name" value="MU-LIKE PROPHAGE FLUMU DNA TRANSPOSITION PROTEIN B"/>
    <property type="match status" value="1"/>
</dbReference>